<dbReference type="RefSeq" id="WP_259300197.1">
    <property type="nucleotide sequence ID" value="NZ_JMQC01000008.1"/>
</dbReference>
<gene>
    <name evidence="2" type="ORF">DJ93_4859</name>
</gene>
<evidence type="ECO:0000313" key="2">
    <source>
        <dbReference type="EMBL" id="KFN03724.1"/>
    </source>
</evidence>
<reference evidence="2 3" key="1">
    <citation type="submission" date="2014-04" db="EMBL/GenBank/DDBJ databases">
        <authorList>
            <person name="Bishop-Lilly K.A."/>
            <person name="Broomall S.M."/>
            <person name="Chain P.S."/>
            <person name="Chertkov O."/>
            <person name="Coyne S.R."/>
            <person name="Daligault H.E."/>
            <person name="Davenport K.W."/>
            <person name="Erkkila T."/>
            <person name="Frey K.G."/>
            <person name="Gibbons H.S."/>
            <person name="Gu W."/>
            <person name="Jaissle J."/>
            <person name="Johnson S.L."/>
            <person name="Koroleva G.I."/>
            <person name="Ladner J.T."/>
            <person name="Lo C.-C."/>
            <person name="Minogue T.D."/>
            <person name="Munk C."/>
            <person name="Palacios G.F."/>
            <person name="Redden C.L."/>
            <person name="Rosenzweig C.N."/>
            <person name="Scholz M.B."/>
            <person name="Teshima H."/>
            <person name="Xu Y."/>
        </authorList>
    </citation>
    <scope>NUCLEOTIDE SEQUENCE [LARGE SCALE GENOMIC DNA]</scope>
    <source>
        <strain evidence="2 3">BHP</strain>
    </source>
</reference>
<dbReference type="Proteomes" id="UP000029389">
    <property type="component" value="Unassembled WGS sequence"/>
</dbReference>
<sequence length="41" mass="5233">MWETIIFYFPEWKVFIQAFIVLLIPYMLSRFFSWIRTLEKE</sequence>
<keyword evidence="1" id="KW-0812">Transmembrane</keyword>
<accession>A0A090YXM9</accession>
<dbReference type="PATRIC" id="fig|1405.8.peg.5003"/>
<feature type="transmembrane region" description="Helical" evidence="1">
    <location>
        <begin position="12"/>
        <end position="32"/>
    </location>
</feature>
<protein>
    <submittedName>
        <fullName evidence="2">Uncharacterized protein</fullName>
    </submittedName>
</protein>
<proteinExistence type="predicted"/>
<organism evidence="2 3">
    <name type="scientific">Bacillus clarus</name>
    <dbReference type="NCBI Taxonomy" id="2338372"/>
    <lineage>
        <taxon>Bacteria</taxon>
        <taxon>Bacillati</taxon>
        <taxon>Bacillota</taxon>
        <taxon>Bacilli</taxon>
        <taxon>Bacillales</taxon>
        <taxon>Bacillaceae</taxon>
        <taxon>Bacillus</taxon>
        <taxon>Bacillus cereus group</taxon>
    </lineage>
</organism>
<dbReference type="EMBL" id="JMQC01000008">
    <property type="protein sequence ID" value="KFN03724.1"/>
    <property type="molecule type" value="Genomic_DNA"/>
</dbReference>
<keyword evidence="1" id="KW-1133">Transmembrane helix</keyword>
<name>A0A090YXM9_9BACI</name>
<dbReference type="AlphaFoldDB" id="A0A090YXM9"/>
<evidence type="ECO:0000313" key="3">
    <source>
        <dbReference type="Proteomes" id="UP000029389"/>
    </source>
</evidence>
<keyword evidence="1" id="KW-0472">Membrane</keyword>
<evidence type="ECO:0000256" key="1">
    <source>
        <dbReference type="SAM" id="Phobius"/>
    </source>
</evidence>
<comment type="caution">
    <text evidence="2">The sequence shown here is derived from an EMBL/GenBank/DDBJ whole genome shotgun (WGS) entry which is preliminary data.</text>
</comment>